<evidence type="ECO:0000256" key="1">
    <source>
        <dbReference type="SAM" id="MobiDB-lite"/>
    </source>
</evidence>
<sequence>MAARSWICDDEAWEIEIVMMASISPLQATVRNFPRTASRKLGLFLVTFGCEGDKRRILDGQPWHFAQSLTIFAAPDSSFPITPDQLHYVPFWIQIYGIPFRCKSYELAKLIATWVGDLIQVDSTTVKDGTGPYLRVRFLLDVNKPIRRGIHIRFLKMGREFTKWLDFKYERLSDFCFYCGKLDHTKKYCHAYLQKCDESLVPPPCPYDLLLRGKEKLSEKPLPFQYPHAPTITIADVDISDFPQGGQVANPYFNYSMGYTPLLNSHMASVSCLSAPRSSVSVMIPTPVNPNQGLVGGFFNPMVTTSIATGASLASSMTSGGMVCSEGSGSLSSIFSQGLSSVSTDSVLVSANSSSSNLDLVAAARSLADALPSLALSRPSPAAPVFTAGVSRLDPKVKGKGLACASGVKRPCFQPAQATVGGSLRSMLKRARAGEADPVENLSVNDEEQAGAAMHTRPEK</sequence>
<dbReference type="EMBL" id="UZAU01000542">
    <property type="status" value="NOT_ANNOTATED_CDS"/>
    <property type="molecule type" value="Genomic_DNA"/>
</dbReference>
<reference evidence="3" key="2">
    <citation type="submission" date="2021-03" db="UniProtKB">
        <authorList>
            <consortium name="EnsemblPlants"/>
        </authorList>
    </citation>
    <scope>IDENTIFICATION</scope>
</reference>
<organism evidence="3 4">
    <name type="scientific">Cannabis sativa</name>
    <name type="common">Hemp</name>
    <name type="synonym">Marijuana</name>
    <dbReference type="NCBI Taxonomy" id="3483"/>
    <lineage>
        <taxon>Eukaryota</taxon>
        <taxon>Viridiplantae</taxon>
        <taxon>Streptophyta</taxon>
        <taxon>Embryophyta</taxon>
        <taxon>Tracheophyta</taxon>
        <taxon>Spermatophyta</taxon>
        <taxon>Magnoliopsida</taxon>
        <taxon>eudicotyledons</taxon>
        <taxon>Gunneridae</taxon>
        <taxon>Pentapetalae</taxon>
        <taxon>rosids</taxon>
        <taxon>fabids</taxon>
        <taxon>Rosales</taxon>
        <taxon>Cannabaceae</taxon>
        <taxon>Cannabis</taxon>
    </lineage>
</organism>
<dbReference type="InterPro" id="IPR025836">
    <property type="entry name" value="Zn_knuckle_CX2CX4HX4C"/>
</dbReference>
<accession>A0A803PLJ6</accession>
<evidence type="ECO:0000313" key="3">
    <source>
        <dbReference type="EnsemblPlants" id="cds.evm.model.05.1491"/>
    </source>
</evidence>
<proteinExistence type="predicted"/>
<dbReference type="InterPro" id="IPR040256">
    <property type="entry name" value="At4g02000-like"/>
</dbReference>
<dbReference type="PANTHER" id="PTHR31286">
    <property type="entry name" value="GLYCINE-RICH CELL WALL STRUCTURAL PROTEIN 1.8-LIKE"/>
    <property type="match status" value="1"/>
</dbReference>
<feature type="domain" description="Zinc knuckle CX2CX4HX4C" evidence="2">
    <location>
        <begin position="140"/>
        <end position="190"/>
    </location>
</feature>
<protein>
    <recommendedName>
        <fullName evidence="2">Zinc knuckle CX2CX4HX4C domain-containing protein</fullName>
    </recommendedName>
</protein>
<evidence type="ECO:0000259" key="2">
    <source>
        <dbReference type="Pfam" id="PF14392"/>
    </source>
</evidence>
<evidence type="ECO:0000313" key="4">
    <source>
        <dbReference type="Proteomes" id="UP000596661"/>
    </source>
</evidence>
<keyword evidence="4" id="KW-1185">Reference proteome</keyword>
<feature type="region of interest" description="Disordered" evidence="1">
    <location>
        <begin position="431"/>
        <end position="460"/>
    </location>
</feature>
<reference evidence="3" key="1">
    <citation type="submission" date="2018-11" db="EMBL/GenBank/DDBJ databases">
        <authorList>
            <person name="Grassa J C."/>
        </authorList>
    </citation>
    <scope>NUCLEOTIDE SEQUENCE [LARGE SCALE GENOMIC DNA]</scope>
</reference>
<dbReference type="Pfam" id="PF14392">
    <property type="entry name" value="zf-CCHC_4"/>
    <property type="match status" value="1"/>
</dbReference>
<dbReference type="EnsemblPlants" id="evm.model.05.1491">
    <property type="protein sequence ID" value="cds.evm.model.05.1491"/>
    <property type="gene ID" value="evm.TU.05.1491"/>
</dbReference>
<dbReference type="PANTHER" id="PTHR31286:SF167">
    <property type="entry name" value="OS09G0268800 PROTEIN"/>
    <property type="match status" value="1"/>
</dbReference>
<dbReference type="Gramene" id="evm.model.05.1491">
    <property type="protein sequence ID" value="cds.evm.model.05.1491"/>
    <property type="gene ID" value="evm.TU.05.1491"/>
</dbReference>
<name>A0A803PLJ6_CANSA</name>
<dbReference type="AlphaFoldDB" id="A0A803PLJ6"/>
<dbReference type="Proteomes" id="UP000596661">
    <property type="component" value="Chromosome 5"/>
</dbReference>